<gene>
    <name evidence="2" type="ORF">LR48_Vigan03g122400</name>
</gene>
<proteinExistence type="predicted"/>
<dbReference type="EMBL" id="CM003373">
    <property type="protein sequence ID" value="KOM37842.1"/>
    <property type="molecule type" value="Genomic_DNA"/>
</dbReference>
<protein>
    <submittedName>
        <fullName evidence="2">Uncharacterized protein</fullName>
    </submittedName>
</protein>
<sequence length="53" mass="5731">MNMSLYTHNIPSLLRGLPETVDIPIICDPPSDAPPILSPPSLDSHSPQDRPSP</sequence>
<evidence type="ECO:0000313" key="2">
    <source>
        <dbReference type="EMBL" id="KOM37842.1"/>
    </source>
</evidence>
<feature type="region of interest" description="Disordered" evidence="1">
    <location>
        <begin position="27"/>
        <end position="53"/>
    </location>
</feature>
<name>A0A0L9U583_PHAAN</name>
<organism evidence="2 3">
    <name type="scientific">Phaseolus angularis</name>
    <name type="common">Azuki bean</name>
    <name type="synonym">Vigna angularis</name>
    <dbReference type="NCBI Taxonomy" id="3914"/>
    <lineage>
        <taxon>Eukaryota</taxon>
        <taxon>Viridiplantae</taxon>
        <taxon>Streptophyta</taxon>
        <taxon>Embryophyta</taxon>
        <taxon>Tracheophyta</taxon>
        <taxon>Spermatophyta</taxon>
        <taxon>Magnoliopsida</taxon>
        <taxon>eudicotyledons</taxon>
        <taxon>Gunneridae</taxon>
        <taxon>Pentapetalae</taxon>
        <taxon>rosids</taxon>
        <taxon>fabids</taxon>
        <taxon>Fabales</taxon>
        <taxon>Fabaceae</taxon>
        <taxon>Papilionoideae</taxon>
        <taxon>50 kb inversion clade</taxon>
        <taxon>NPAAA clade</taxon>
        <taxon>indigoferoid/millettioid clade</taxon>
        <taxon>Phaseoleae</taxon>
        <taxon>Vigna</taxon>
    </lineage>
</organism>
<reference evidence="3" key="1">
    <citation type="journal article" date="2015" name="Proc. Natl. Acad. Sci. U.S.A.">
        <title>Genome sequencing of adzuki bean (Vigna angularis) provides insight into high starch and low fat accumulation and domestication.</title>
        <authorList>
            <person name="Yang K."/>
            <person name="Tian Z."/>
            <person name="Chen C."/>
            <person name="Luo L."/>
            <person name="Zhao B."/>
            <person name="Wang Z."/>
            <person name="Yu L."/>
            <person name="Li Y."/>
            <person name="Sun Y."/>
            <person name="Li W."/>
            <person name="Chen Y."/>
            <person name="Li Y."/>
            <person name="Zhang Y."/>
            <person name="Ai D."/>
            <person name="Zhao J."/>
            <person name="Shang C."/>
            <person name="Ma Y."/>
            <person name="Wu B."/>
            <person name="Wang M."/>
            <person name="Gao L."/>
            <person name="Sun D."/>
            <person name="Zhang P."/>
            <person name="Guo F."/>
            <person name="Wang W."/>
            <person name="Li Y."/>
            <person name="Wang J."/>
            <person name="Varshney R.K."/>
            <person name="Wang J."/>
            <person name="Ling H.Q."/>
            <person name="Wan P."/>
        </authorList>
    </citation>
    <scope>NUCLEOTIDE SEQUENCE</scope>
    <source>
        <strain evidence="3">cv. Jingnong 6</strain>
    </source>
</reference>
<dbReference type="Proteomes" id="UP000053144">
    <property type="component" value="Chromosome 3"/>
</dbReference>
<dbReference type="AlphaFoldDB" id="A0A0L9U583"/>
<accession>A0A0L9U583</accession>
<evidence type="ECO:0000256" key="1">
    <source>
        <dbReference type="SAM" id="MobiDB-lite"/>
    </source>
</evidence>
<dbReference type="Gramene" id="KOM37842">
    <property type="protein sequence ID" value="KOM37842"/>
    <property type="gene ID" value="LR48_Vigan03g122400"/>
</dbReference>
<evidence type="ECO:0000313" key="3">
    <source>
        <dbReference type="Proteomes" id="UP000053144"/>
    </source>
</evidence>